<evidence type="ECO:0000313" key="2">
    <source>
        <dbReference type="EMBL" id="GAA0874128.1"/>
    </source>
</evidence>
<feature type="chain" id="PRO_5047279068" description="Toxin-antitoxin system YwqK family antitoxin" evidence="1">
    <location>
        <begin position="26"/>
        <end position="291"/>
    </location>
</feature>
<dbReference type="Pfam" id="PF07661">
    <property type="entry name" value="MORN_2"/>
    <property type="match status" value="4"/>
</dbReference>
<proteinExistence type="predicted"/>
<organism evidence="2 3">
    <name type="scientific">Wandonia haliotis</name>
    <dbReference type="NCBI Taxonomy" id="574963"/>
    <lineage>
        <taxon>Bacteria</taxon>
        <taxon>Pseudomonadati</taxon>
        <taxon>Bacteroidota</taxon>
        <taxon>Flavobacteriia</taxon>
        <taxon>Flavobacteriales</taxon>
        <taxon>Crocinitomicaceae</taxon>
        <taxon>Wandonia</taxon>
    </lineage>
</organism>
<sequence>MKLVTGILSTLTLTLSLLVSQPLLSNDQDRINWKDEQGRKQGHWIIFGKDRPEQGFPPEGKVEEGKYQDDRKTGIWIKYHNDGITPRLKGEYDFGRPKGAFTKYYPNGNIQEEGTYEKGKYLGAMKKYYEDGTIMYEGTYNNDGQEDGQIKYYHPNGKVEYEYSSRSGIPTGKAIRYWPNGDIKEEVAFDDTGEVSSFESKEMVNTPEEVKAPLPTETKSAPAPKGAVTKSGVFDKNGYNKLYNENDELWMDGDFKNGLLHDGKLYVYDKDGILLKIEVYKKGKYHSDGQL</sequence>
<dbReference type="Gene3D" id="2.20.110.10">
    <property type="entry name" value="Histone H3 K4-specific methyltransferase SET7/9 N-terminal domain"/>
    <property type="match status" value="3"/>
</dbReference>
<comment type="caution">
    <text evidence="2">The sequence shown here is derived from an EMBL/GenBank/DDBJ whole genome shotgun (WGS) entry which is preliminary data.</text>
</comment>
<name>A0ABN1MMK4_9FLAO</name>
<reference evidence="2 3" key="1">
    <citation type="journal article" date="2019" name="Int. J. Syst. Evol. Microbiol.">
        <title>The Global Catalogue of Microorganisms (GCM) 10K type strain sequencing project: providing services to taxonomists for standard genome sequencing and annotation.</title>
        <authorList>
            <consortium name="The Broad Institute Genomics Platform"/>
            <consortium name="The Broad Institute Genome Sequencing Center for Infectious Disease"/>
            <person name="Wu L."/>
            <person name="Ma J."/>
        </authorList>
    </citation>
    <scope>NUCLEOTIDE SEQUENCE [LARGE SCALE GENOMIC DNA]</scope>
    <source>
        <strain evidence="2 3">JCM 16083</strain>
    </source>
</reference>
<dbReference type="EMBL" id="BAAAFH010000003">
    <property type="protein sequence ID" value="GAA0874128.1"/>
    <property type="molecule type" value="Genomic_DNA"/>
</dbReference>
<dbReference type="InterPro" id="IPR011652">
    <property type="entry name" value="MORN_2"/>
</dbReference>
<keyword evidence="3" id="KW-1185">Reference proteome</keyword>
<dbReference type="Proteomes" id="UP001501126">
    <property type="component" value="Unassembled WGS sequence"/>
</dbReference>
<feature type="signal peptide" evidence="1">
    <location>
        <begin position="1"/>
        <end position="25"/>
    </location>
</feature>
<keyword evidence="1" id="KW-0732">Signal</keyword>
<evidence type="ECO:0008006" key="4">
    <source>
        <dbReference type="Google" id="ProtNLM"/>
    </source>
</evidence>
<accession>A0ABN1MMK4</accession>
<evidence type="ECO:0000256" key="1">
    <source>
        <dbReference type="SAM" id="SignalP"/>
    </source>
</evidence>
<evidence type="ECO:0000313" key="3">
    <source>
        <dbReference type="Proteomes" id="UP001501126"/>
    </source>
</evidence>
<protein>
    <recommendedName>
        <fullName evidence="4">Toxin-antitoxin system YwqK family antitoxin</fullName>
    </recommendedName>
</protein>
<dbReference type="RefSeq" id="WP_343784864.1">
    <property type="nucleotide sequence ID" value="NZ_BAAAFH010000003.1"/>
</dbReference>
<gene>
    <name evidence="2" type="ORF">GCM10009118_05360</name>
</gene>
<dbReference type="SUPFAM" id="SSF82185">
    <property type="entry name" value="Histone H3 K4-specific methyltransferase SET7/9 N-terminal domain"/>
    <property type="match status" value="3"/>
</dbReference>